<proteinExistence type="predicted"/>
<dbReference type="Proteomes" id="UP001281447">
    <property type="component" value="Unassembled WGS sequence"/>
</dbReference>
<keyword evidence="2" id="KW-1185">Reference proteome</keyword>
<name>A0ABU5C4M0_9BACI</name>
<evidence type="ECO:0000313" key="2">
    <source>
        <dbReference type="Proteomes" id="UP001281447"/>
    </source>
</evidence>
<evidence type="ECO:0000313" key="1">
    <source>
        <dbReference type="EMBL" id="MDY0394015.1"/>
    </source>
</evidence>
<accession>A0ABU5C4M0</accession>
<sequence>MTHETMTKKQARTRAIELLNLVGIPDPAKRLRTYPHEFSGGDAAARDDCYGIILQPISADRR</sequence>
<reference evidence="1 2" key="1">
    <citation type="submission" date="2023-10" db="EMBL/GenBank/DDBJ databases">
        <title>Virgibacillus halophilus 5B73C genome.</title>
        <authorList>
            <person name="Miliotis G."/>
            <person name="Sengupta P."/>
            <person name="Hameed A."/>
            <person name="Chuvochina M."/>
            <person name="Mcdonagh F."/>
            <person name="Simpson A.C."/>
            <person name="Singh N.K."/>
            <person name="Rekha P.D."/>
            <person name="Raman K."/>
            <person name="Hugenholtz P."/>
            <person name="Venkateswaran K."/>
        </authorList>
    </citation>
    <scope>NUCLEOTIDE SEQUENCE [LARGE SCALE GENOMIC DNA]</scope>
    <source>
        <strain evidence="1 2">5B73C</strain>
    </source>
</reference>
<organism evidence="1 2">
    <name type="scientific">Tigheibacillus halophilus</name>
    <dbReference type="NCBI Taxonomy" id="361280"/>
    <lineage>
        <taxon>Bacteria</taxon>
        <taxon>Bacillati</taxon>
        <taxon>Bacillota</taxon>
        <taxon>Bacilli</taxon>
        <taxon>Bacillales</taxon>
        <taxon>Bacillaceae</taxon>
        <taxon>Tigheibacillus</taxon>
    </lineage>
</organism>
<protein>
    <submittedName>
        <fullName evidence="1">Uncharacterized protein</fullName>
    </submittedName>
</protein>
<comment type="caution">
    <text evidence="1">The sequence shown here is derived from an EMBL/GenBank/DDBJ whole genome shotgun (WGS) entry which is preliminary data.</text>
</comment>
<dbReference type="EMBL" id="JAWDIP010000003">
    <property type="protein sequence ID" value="MDY0394015.1"/>
    <property type="molecule type" value="Genomic_DNA"/>
</dbReference>
<gene>
    <name evidence="1" type="ORF">RWE15_05420</name>
</gene>